<proteinExistence type="predicted"/>
<name>A0A3E3K3Y9_9FIRM</name>
<dbReference type="RefSeq" id="WP_024731607.1">
    <property type="nucleotide sequence ID" value="NZ_BAABYU010000001.1"/>
</dbReference>
<feature type="transmembrane region" description="Helical" evidence="1">
    <location>
        <begin position="41"/>
        <end position="58"/>
    </location>
</feature>
<keyword evidence="1" id="KW-1133">Transmembrane helix</keyword>
<keyword evidence="3" id="KW-1185">Reference proteome</keyword>
<dbReference type="Proteomes" id="UP000261080">
    <property type="component" value="Unassembled WGS sequence"/>
</dbReference>
<keyword evidence="1" id="KW-0472">Membrane</keyword>
<dbReference type="AlphaFoldDB" id="A0A3E3K3Y9"/>
<sequence>MKDKFLRFMYGRYGVDQFSKCLVVLGILFLLLSGFTRNGGIFYLLSLAILVYSYFRMFSRNHSKRYAENQLYLKYTAGIRKKISAIRYGFSQRKHYHIYKCPSCGQKIRIPRGKGKIEIRCPKCNAHFIKKS</sequence>
<accession>A0A3E3K3Y9</accession>
<dbReference type="EMBL" id="QVLX01000003">
    <property type="protein sequence ID" value="RGE88072.1"/>
    <property type="molecule type" value="Genomic_DNA"/>
</dbReference>
<comment type="caution">
    <text evidence="2">The sequence shown here is derived from an EMBL/GenBank/DDBJ whole genome shotgun (WGS) entry which is preliminary data.</text>
</comment>
<reference evidence="2 3" key="1">
    <citation type="submission" date="2018-08" db="EMBL/GenBank/DDBJ databases">
        <title>A genome reference for cultivated species of the human gut microbiota.</title>
        <authorList>
            <person name="Zou Y."/>
            <person name="Xue W."/>
            <person name="Luo G."/>
        </authorList>
    </citation>
    <scope>NUCLEOTIDE SEQUENCE [LARGE SCALE GENOMIC DNA]</scope>
    <source>
        <strain evidence="2 3">AF37-2AT</strain>
    </source>
</reference>
<dbReference type="OrthoDB" id="3174166at2"/>
<dbReference type="GeneID" id="97191594"/>
<evidence type="ECO:0000313" key="2">
    <source>
        <dbReference type="EMBL" id="RGE88072.1"/>
    </source>
</evidence>
<keyword evidence="1" id="KW-0812">Transmembrane</keyword>
<evidence type="ECO:0000313" key="3">
    <source>
        <dbReference type="Proteomes" id="UP000261080"/>
    </source>
</evidence>
<feature type="transmembrane region" description="Helical" evidence="1">
    <location>
        <begin position="18"/>
        <end position="35"/>
    </location>
</feature>
<dbReference type="Gene3D" id="2.20.28.30">
    <property type="entry name" value="RNA polymerase ii, chain L"/>
    <property type="match status" value="1"/>
</dbReference>
<evidence type="ECO:0008006" key="4">
    <source>
        <dbReference type="Google" id="ProtNLM"/>
    </source>
</evidence>
<organism evidence="2 3">
    <name type="scientific">Sellimonas intestinalis</name>
    <dbReference type="NCBI Taxonomy" id="1653434"/>
    <lineage>
        <taxon>Bacteria</taxon>
        <taxon>Bacillati</taxon>
        <taxon>Bacillota</taxon>
        <taxon>Clostridia</taxon>
        <taxon>Lachnospirales</taxon>
        <taxon>Lachnospiraceae</taxon>
        <taxon>Sellimonas</taxon>
    </lineage>
</organism>
<evidence type="ECO:0000256" key="1">
    <source>
        <dbReference type="SAM" id="Phobius"/>
    </source>
</evidence>
<gene>
    <name evidence="2" type="ORF">DW016_07580</name>
</gene>
<protein>
    <recommendedName>
        <fullName evidence="4">Zn-finger containing protein</fullName>
    </recommendedName>
</protein>